<sequence length="230" mass="25837">MNENQTVIAMIPLRGGSKGIPGKNIKNLHGKPLCYWVVHAAISSARISSVYVSTDSPEIMDVVNGFGLGVKLVERPARFASDEASTESVMLHFAEQVEFDTLVTIQATSPFLRADDLDTALIEYEEKRYDSMLSVYHSHDFLWDANGQPLNYDPRMRPRRQEWHGAFVENGAFYITDGDVLAREKCRLGGLIGLYQMDKTDSLDIDTLDDFLLAEALMKQRKSREESASV</sequence>
<dbReference type="EMBL" id="BLLB01000002">
    <property type="protein sequence ID" value="GFH01925.1"/>
    <property type="molecule type" value="Genomic_DNA"/>
</dbReference>
<dbReference type="PANTHER" id="PTHR21485">
    <property type="entry name" value="HAD SUPERFAMILY MEMBERS CMAS AND KDSC"/>
    <property type="match status" value="1"/>
</dbReference>
<gene>
    <name evidence="1" type="ORF">MHIP_24080</name>
</gene>
<dbReference type="Gene3D" id="3.90.550.10">
    <property type="entry name" value="Spore Coat Polysaccharide Biosynthesis Protein SpsA, Chain A"/>
    <property type="match status" value="1"/>
</dbReference>
<dbReference type="Pfam" id="PF02348">
    <property type="entry name" value="CTP_transf_3"/>
    <property type="match status" value="1"/>
</dbReference>
<dbReference type="RefSeq" id="WP_163888637.1">
    <property type="nucleotide sequence ID" value="NZ_BLLB01000002.1"/>
</dbReference>
<dbReference type="InterPro" id="IPR050793">
    <property type="entry name" value="CMP-NeuNAc_synthase"/>
</dbReference>
<dbReference type="GO" id="GO:0008781">
    <property type="term" value="F:N-acylneuraminate cytidylyltransferase activity"/>
    <property type="evidence" value="ECO:0007669"/>
    <property type="project" value="TreeGrafter"/>
</dbReference>
<dbReference type="InterPro" id="IPR029044">
    <property type="entry name" value="Nucleotide-diphossugar_trans"/>
</dbReference>
<accession>A0A7I9ZLM0</accession>
<dbReference type="Proteomes" id="UP000465304">
    <property type="component" value="Unassembled WGS sequence"/>
</dbReference>
<proteinExistence type="predicted"/>
<dbReference type="InterPro" id="IPR003329">
    <property type="entry name" value="Cytidylyl_trans"/>
</dbReference>
<dbReference type="SUPFAM" id="SSF53448">
    <property type="entry name" value="Nucleotide-diphospho-sugar transferases"/>
    <property type="match status" value="1"/>
</dbReference>
<organism evidence="1 2">
    <name type="scientific">Mycolicibacterium hippocampi</name>
    <dbReference type="NCBI Taxonomy" id="659824"/>
    <lineage>
        <taxon>Bacteria</taxon>
        <taxon>Bacillati</taxon>
        <taxon>Actinomycetota</taxon>
        <taxon>Actinomycetes</taxon>
        <taxon>Mycobacteriales</taxon>
        <taxon>Mycobacteriaceae</taxon>
        <taxon>Mycolicibacterium</taxon>
    </lineage>
</organism>
<protein>
    <recommendedName>
        <fullName evidence="3">Acylneuraminate cytidylyltransferase</fullName>
    </recommendedName>
</protein>
<comment type="caution">
    <text evidence="1">The sequence shown here is derived from an EMBL/GenBank/DDBJ whole genome shotgun (WGS) entry which is preliminary data.</text>
</comment>
<evidence type="ECO:0008006" key="3">
    <source>
        <dbReference type="Google" id="ProtNLM"/>
    </source>
</evidence>
<reference evidence="1 2" key="1">
    <citation type="journal article" date="2019" name="Emerg. Microbes Infect.">
        <title>Comprehensive subspecies identification of 175 nontuberculous mycobacteria species based on 7547 genomic profiles.</title>
        <authorList>
            <person name="Matsumoto Y."/>
            <person name="Kinjo T."/>
            <person name="Motooka D."/>
            <person name="Nabeya D."/>
            <person name="Jung N."/>
            <person name="Uechi K."/>
            <person name="Horii T."/>
            <person name="Iida T."/>
            <person name="Fujita J."/>
            <person name="Nakamura S."/>
        </authorList>
    </citation>
    <scope>NUCLEOTIDE SEQUENCE [LARGE SCALE GENOMIC DNA]</scope>
    <source>
        <strain evidence="1 2">JCM 30996</strain>
    </source>
</reference>
<dbReference type="PANTHER" id="PTHR21485:SF3">
    <property type="entry name" value="N-ACYLNEURAMINATE CYTIDYLYLTRANSFERASE"/>
    <property type="match status" value="1"/>
</dbReference>
<keyword evidence="2" id="KW-1185">Reference proteome</keyword>
<evidence type="ECO:0000313" key="2">
    <source>
        <dbReference type="Proteomes" id="UP000465304"/>
    </source>
</evidence>
<dbReference type="CDD" id="cd02513">
    <property type="entry name" value="CMP-NeuAc_Synthase"/>
    <property type="match status" value="1"/>
</dbReference>
<name>A0A7I9ZLM0_9MYCO</name>
<dbReference type="AlphaFoldDB" id="A0A7I9ZLM0"/>
<evidence type="ECO:0000313" key="1">
    <source>
        <dbReference type="EMBL" id="GFH01925.1"/>
    </source>
</evidence>